<dbReference type="AlphaFoldDB" id="A0A812IRX7"/>
<dbReference type="EMBL" id="CAJNIZ010001002">
    <property type="protein sequence ID" value="CAE7180482.1"/>
    <property type="molecule type" value="Genomic_DNA"/>
</dbReference>
<feature type="transmembrane region" description="Helical" evidence="1">
    <location>
        <begin position="229"/>
        <end position="251"/>
    </location>
</feature>
<feature type="transmembrane region" description="Helical" evidence="1">
    <location>
        <begin position="140"/>
        <end position="160"/>
    </location>
</feature>
<feature type="transmembrane region" description="Helical" evidence="1">
    <location>
        <begin position="6"/>
        <end position="27"/>
    </location>
</feature>
<keyword evidence="1" id="KW-0812">Transmembrane</keyword>
<keyword evidence="1" id="KW-1133">Transmembrane helix</keyword>
<keyword evidence="1" id="KW-0472">Membrane</keyword>
<evidence type="ECO:0000313" key="2">
    <source>
        <dbReference type="EMBL" id="CAE7180482.1"/>
    </source>
</evidence>
<sequence>MLANHLDVISIPLFLAGSGLLQTLCLIKLIRLSIENGHHVAQFFRACAWRSQWWVRSFGEADKTTEERGIAREVRSLRLRLAHIYLNFFVVITGLSVISIQLGIAQDRQSDAPPAFYWTILLMFALSTILFLFPRMLHSLTMDMFHLALMVASAFLLSPWCTRPDSIQYMSIVILAFLRLPAASFATRPSVAVASNIGVLVVMLLRTTLDDGLQSSSNCQMTGVVVRAVVVTEVSALVLVAGISLSAEVLLRKTVQQHRQYNEAANELSAATSLLRLTCDAVVELDEDLCLTEHSPELAAILLRDRPGSTLQGVKFTDFVATTEEAVQAAELLNGRESLNGCVSTHAFHTRLMDTSSSKFSTELFQVKYCKLGNTVRHLVGLREVADQQSLVKSDANEAVAGPADADDSSMSCPYRLFNSVDYGESSSAKSLDLDRYDKTDRPIVYLFLDMESCCIGAASVVASSLVGMKLAGLFPGRGFEILQALWAEVDRCEDASELNLFTQKQHFFREWLVQWSPSQSDFVDGVVEILQSTNGSHGLLLRCKASLLSSPSSGGAKSAEVPGKPSLLPVLPGMPFQDKVLTLQ</sequence>
<evidence type="ECO:0000313" key="3">
    <source>
        <dbReference type="Proteomes" id="UP000649617"/>
    </source>
</evidence>
<comment type="caution">
    <text evidence="2">The sequence shown here is derived from an EMBL/GenBank/DDBJ whole genome shotgun (WGS) entry which is preliminary data.</text>
</comment>
<accession>A0A812IRX7</accession>
<feature type="transmembrane region" description="Helical" evidence="1">
    <location>
        <begin position="116"/>
        <end position="133"/>
    </location>
</feature>
<reference evidence="2" key="1">
    <citation type="submission" date="2021-02" db="EMBL/GenBank/DDBJ databases">
        <authorList>
            <person name="Dougan E. K."/>
            <person name="Rhodes N."/>
            <person name="Thang M."/>
            <person name="Chan C."/>
        </authorList>
    </citation>
    <scope>NUCLEOTIDE SEQUENCE</scope>
</reference>
<gene>
    <name evidence="2" type="ORF">SPIL2461_LOCUS1053</name>
</gene>
<name>A0A812IRX7_SYMPI</name>
<feature type="transmembrane region" description="Helical" evidence="1">
    <location>
        <begin position="166"/>
        <end position="184"/>
    </location>
</feature>
<organism evidence="2 3">
    <name type="scientific">Symbiodinium pilosum</name>
    <name type="common">Dinoflagellate</name>
    <dbReference type="NCBI Taxonomy" id="2952"/>
    <lineage>
        <taxon>Eukaryota</taxon>
        <taxon>Sar</taxon>
        <taxon>Alveolata</taxon>
        <taxon>Dinophyceae</taxon>
        <taxon>Suessiales</taxon>
        <taxon>Symbiodiniaceae</taxon>
        <taxon>Symbiodinium</taxon>
    </lineage>
</organism>
<evidence type="ECO:0000256" key="1">
    <source>
        <dbReference type="SAM" id="Phobius"/>
    </source>
</evidence>
<feature type="transmembrane region" description="Helical" evidence="1">
    <location>
        <begin position="84"/>
        <end position="104"/>
    </location>
</feature>
<proteinExistence type="predicted"/>
<protein>
    <submittedName>
        <fullName evidence="2">Uncharacterized protein</fullName>
    </submittedName>
</protein>
<dbReference type="Proteomes" id="UP000649617">
    <property type="component" value="Unassembled WGS sequence"/>
</dbReference>
<feature type="transmembrane region" description="Helical" evidence="1">
    <location>
        <begin position="191"/>
        <end position="209"/>
    </location>
</feature>
<keyword evidence="3" id="KW-1185">Reference proteome</keyword>
<dbReference type="OrthoDB" id="416523at2759"/>